<dbReference type="HOGENOM" id="CLU_058237_0_0_9"/>
<name>B7JRG0_BACC0</name>
<reference evidence="2 3" key="1">
    <citation type="submission" date="2008-10" db="EMBL/GenBank/DDBJ databases">
        <title>Genome sequence of Bacillus cereus AH820.</title>
        <authorList>
            <person name="Dodson R.J."/>
            <person name="Durkin A.S."/>
            <person name="Rosovitz M.J."/>
            <person name="Rasko D.A."/>
            <person name="Hoffmaster A."/>
            <person name="Ravel J."/>
            <person name="Sutton G."/>
        </authorList>
    </citation>
    <scope>NUCLEOTIDE SEQUENCE [LARGE SCALE GENOMIC DNA]</scope>
    <source>
        <strain evidence="2 3">AH820</strain>
    </source>
</reference>
<evidence type="ECO:0000313" key="2">
    <source>
        <dbReference type="EMBL" id="ACK89621.1"/>
    </source>
</evidence>
<dbReference type="Proteomes" id="UP000001363">
    <property type="component" value="Chromosome"/>
</dbReference>
<evidence type="ECO:0000259" key="1">
    <source>
        <dbReference type="Pfam" id="PF08878"/>
    </source>
</evidence>
<evidence type="ECO:0000313" key="3">
    <source>
        <dbReference type="Proteomes" id="UP000001363"/>
    </source>
</evidence>
<dbReference type="Pfam" id="PF08878">
    <property type="entry name" value="HamA"/>
    <property type="match status" value="1"/>
</dbReference>
<accession>B7JRG0</accession>
<gene>
    <name evidence="2" type="ordered locus">BCAH820_0858</name>
</gene>
<dbReference type="InterPro" id="IPR014976">
    <property type="entry name" value="AbpA_HamA_C"/>
</dbReference>
<dbReference type="RefSeq" id="WP_000404322.1">
    <property type="nucleotide sequence ID" value="NC_011773.1"/>
</dbReference>
<proteinExistence type="predicted"/>
<dbReference type="AlphaFoldDB" id="B7JRG0"/>
<protein>
    <recommendedName>
        <fullName evidence="1">Anti-bacteriophage protein A/HamA C-terminal domain-containing protein</fullName>
    </recommendedName>
</protein>
<dbReference type="EMBL" id="CP001283">
    <property type="protein sequence ID" value="ACK89621.1"/>
    <property type="molecule type" value="Genomic_DNA"/>
</dbReference>
<sequence>MEILKEEYASGDLLDLIIGNLQREKGSELNAFLTNVTFNKKLTGVQSNIHCYMIGFNGNDQPRVKDLARAVAARLIDYAIPRSEIMEAQEKDQKSNTTVNTVELKMKAKQLFTSLKKSGEGGEMLLYMLVQAFLGLPQLLCKMPLKTSSEMHYHGADGIHIGYDRNTKKLALYWGESKLYKSFDSALKNCLDSLKPFLFDDGGTQASQNRDLQLITDNLDLCNEELEDAILDFLNPNSPSFKKMQYRGVCLIGFDNGAYPLVPNSKDEDSVLNEIKDELGRWEKKLEKQIKNRTPLDSFILEVFLVPFPCVKTFRDSFLGELANV</sequence>
<dbReference type="KEGG" id="bcu:BCAH820_0858"/>
<organism evidence="2 3">
    <name type="scientific">Bacillus cereus (strain AH820)</name>
    <dbReference type="NCBI Taxonomy" id="405535"/>
    <lineage>
        <taxon>Bacteria</taxon>
        <taxon>Bacillati</taxon>
        <taxon>Bacillota</taxon>
        <taxon>Bacilli</taxon>
        <taxon>Bacillales</taxon>
        <taxon>Bacillaceae</taxon>
        <taxon>Bacillus</taxon>
        <taxon>Bacillus cereus group</taxon>
    </lineage>
</organism>
<feature type="domain" description="Anti-bacteriophage protein A/HamA C-terminal" evidence="1">
    <location>
        <begin position="37"/>
        <end position="319"/>
    </location>
</feature>